<sequence>MAFGGASSFSAAFMRGGHGGHNVFTRQLLIWVVTALLLGVCGWSSGLLVTYALDVTMMTASPSPPGGGSAAARSPAQKQSKKGKKGNAGSGKAKPAPAAQKPQAVPRPLMHTPVVTEQAGVHDDEEAIPASTQEPDTPAVVQTRPTAVIGESDARKEHAEMEMLAKEHGSEDDTKVVERTAEEKVGLMTKEQLADILRSHGKGGGDTNNNKYVDVLIVGAGIAGLTCARRLAGKGLSVAILEASERIGGVWNSKHLYQAVTLQQHKSEFRIEGLSWPEHASPFPSADEVRQLIAEFVDRFDLAKLVHFHSEVAKADYDADAEKWTVVTNKQVSYRANYLVWAAGALGKPVFPPKLSSALENFAGNALHATNYYRATPYAGRRVAVVGWGASGVEIAADLAASANCEDVCLLARVGDHESTGIDWCLSRDLFGGNAGLCARYSGTGEPRSLQERNGEVARRMRERHGTALDKLPASLRFEGRREPLNNRIIVSEKLYDELDAGRLRVVEGEVVGAEGKELKLNHADGTTSLAEFDDVIVCTGYDGPLPTLRKVLNPAPTTDSLSLYQTMFSPEIPKCAILACVYGFVAIPMAADVQSRVVARVITGEISLPHAKEQMRWMEQRIAASPMRSTQCLTDDTFLQELEALADYRPQDAVIAAAPPEPEAFEPCEEMKDSPEWKKTMKISKSSSMELSDVGKKLLMNAFKDTTPKEAYDLWAETYDNDSFGETGFGFDSPNICASITAGYLSNMSPVSGEKLIRLLDVGCGTGMLTRLVRERLANGMNGMVDVKGFDLSEKMLEIARRDEGLLSDVVCHSLSDTPWPYADASFDVAMCNGVLIYIDDNFGGVMDEFARVLRPGGYAVLMIREDNYDNWGEHMDRLEKERAWRLMECTEPRDNFLNAANDEGEAIVWYRMYSFQRL</sequence>
<feature type="compositionally biased region" description="Low complexity" evidence="6">
    <location>
        <begin position="90"/>
        <end position="104"/>
    </location>
</feature>
<evidence type="ECO:0000259" key="8">
    <source>
        <dbReference type="Pfam" id="PF08241"/>
    </source>
</evidence>
<dbReference type="InterPro" id="IPR036188">
    <property type="entry name" value="FAD/NAD-bd_sf"/>
</dbReference>
<keyword evidence="7" id="KW-0812">Transmembrane</keyword>
<feature type="domain" description="Methyltransferase type 11" evidence="8">
    <location>
        <begin position="761"/>
        <end position="862"/>
    </location>
</feature>
<keyword evidence="10" id="KW-1185">Reference proteome</keyword>
<dbReference type="EC" id="1.-.-.-" evidence="5"/>
<reference evidence="9" key="1">
    <citation type="submission" date="2020-10" db="EMBL/GenBank/DDBJ databases">
        <title>Unveiling of a novel bifunctional photoreceptor, Dualchrome1, isolated from a cosmopolitan green alga.</title>
        <authorList>
            <person name="Suzuki S."/>
            <person name="Kawachi M."/>
        </authorList>
    </citation>
    <scope>NUCLEOTIDE SEQUENCE</scope>
    <source>
        <strain evidence="9">NIES 2893</strain>
    </source>
</reference>
<dbReference type="Proteomes" id="UP000660262">
    <property type="component" value="Unassembled WGS sequence"/>
</dbReference>
<proteinExistence type="inferred from homology"/>
<keyword evidence="7" id="KW-0472">Membrane</keyword>
<evidence type="ECO:0000256" key="5">
    <source>
        <dbReference type="RuleBase" id="RU361177"/>
    </source>
</evidence>
<dbReference type="GO" id="GO:0050660">
    <property type="term" value="F:flavin adenine dinucleotide binding"/>
    <property type="evidence" value="ECO:0007669"/>
    <property type="project" value="InterPro"/>
</dbReference>
<dbReference type="PANTHER" id="PTHR23023">
    <property type="entry name" value="DIMETHYLANILINE MONOOXYGENASE"/>
    <property type="match status" value="1"/>
</dbReference>
<accession>A0A830HQI8</accession>
<feature type="transmembrane region" description="Helical" evidence="7">
    <location>
        <begin position="28"/>
        <end position="53"/>
    </location>
</feature>
<dbReference type="InterPro" id="IPR020946">
    <property type="entry name" value="Flavin_mOase-like"/>
</dbReference>
<evidence type="ECO:0000256" key="3">
    <source>
        <dbReference type="ARBA" id="ARBA00022827"/>
    </source>
</evidence>
<keyword evidence="3 5" id="KW-0274">FAD</keyword>
<comment type="cofactor">
    <cofactor evidence="5">
        <name>FAD</name>
        <dbReference type="ChEBI" id="CHEBI:57692"/>
    </cofactor>
</comment>
<dbReference type="EMBL" id="BNJQ01000016">
    <property type="protein sequence ID" value="GHP07279.1"/>
    <property type="molecule type" value="Genomic_DNA"/>
</dbReference>
<dbReference type="OrthoDB" id="66881at2759"/>
<feature type="region of interest" description="Disordered" evidence="6">
    <location>
        <begin position="61"/>
        <end position="108"/>
    </location>
</feature>
<evidence type="ECO:0000256" key="1">
    <source>
        <dbReference type="ARBA" id="ARBA00009183"/>
    </source>
</evidence>
<organism evidence="9 10">
    <name type="scientific">Pycnococcus provasolii</name>
    <dbReference type="NCBI Taxonomy" id="41880"/>
    <lineage>
        <taxon>Eukaryota</taxon>
        <taxon>Viridiplantae</taxon>
        <taxon>Chlorophyta</taxon>
        <taxon>Pseudoscourfieldiophyceae</taxon>
        <taxon>Pseudoscourfieldiales</taxon>
        <taxon>Pycnococcaceae</taxon>
        <taxon>Pycnococcus</taxon>
    </lineage>
</organism>
<evidence type="ECO:0000313" key="9">
    <source>
        <dbReference type="EMBL" id="GHP07279.1"/>
    </source>
</evidence>
<comment type="similarity">
    <text evidence="1 5">Belongs to the FMO family.</text>
</comment>
<dbReference type="InterPro" id="IPR029063">
    <property type="entry name" value="SAM-dependent_MTases_sf"/>
</dbReference>
<dbReference type="PRINTS" id="PR00368">
    <property type="entry name" value="FADPNR"/>
</dbReference>
<dbReference type="SUPFAM" id="SSF51905">
    <property type="entry name" value="FAD/NAD(P)-binding domain"/>
    <property type="match status" value="2"/>
</dbReference>
<dbReference type="PRINTS" id="PR00469">
    <property type="entry name" value="PNDRDTASEII"/>
</dbReference>
<dbReference type="Gene3D" id="3.40.50.150">
    <property type="entry name" value="Vaccinia Virus protein VP39"/>
    <property type="match status" value="1"/>
</dbReference>
<keyword evidence="7" id="KW-1133">Transmembrane helix</keyword>
<keyword evidence="4 5" id="KW-0560">Oxidoreductase</keyword>
<keyword evidence="2 5" id="KW-0285">Flavoprotein</keyword>
<evidence type="ECO:0000256" key="4">
    <source>
        <dbReference type="ARBA" id="ARBA00023002"/>
    </source>
</evidence>
<dbReference type="GO" id="GO:0004499">
    <property type="term" value="F:N,N-dimethylaniline monooxygenase activity"/>
    <property type="evidence" value="ECO:0007669"/>
    <property type="project" value="InterPro"/>
</dbReference>
<dbReference type="CDD" id="cd02440">
    <property type="entry name" value="AdoMet_MTases"/>
    <property type="match status" value="1"/>
</dbReference>
<dbReference type="GO" id="GO:0050661">
    <property type="term" value="F:NADP binding"/>
    <property type="evidence" value="ECO:0007669"/>
    <property type="project" value="InterPro"/>
</dbReference>
<evidence type="ECO:0000256" key="2">
    <source>
        <dbReference type="ARBA" id="ARBA00022630"/>
    </source>
</evidence>
<evidence type="ECO:0000256" key="6">
    <source>
        <dbReference type="SAM" id="MobiDB-lite"/>
    </source>
</evidence>
<dbReference type="GO" id="GO:0008757">
    <property type="term" value="F:S-adenosylmethionine-dependent methyltransferase activity"/>
    <property type="evidence" value="ECO:0007669"/>
    <property type="project" value="InterPro"/>
</dbReference>
<comment type="caution">
    <text evidence="9">The sequence shown here is derived from an EMBL/GenBank/DDBJ whole genome shotgun (WGS) entry which is preliminary data.</text>
</comment>
<protein>
    <recommendedName>
        <fullName evidence="5">Flavin-containing monooxygenase</fullName>
        <ecNumber evidence="5">1.-.-.-</ecNumber>
    </recommendedName>
</protein>
<dbReference type="AlphaFoldDB" id="A0A830HQI8"/>
<evidence type="ECO:0000256" key="7">
    <source>
        <dbReference type="SAM" id="Phobius"/>
    </source>
</evidence>
<dbReference type="SUPFAM" id="SSF53335">
    <property type="entry name" value="S-adenosyl-L-methionine-dependent methyltransferases"/>
    <property type="match status" value="1"/>
</dbReference>
<dbReference type="Gene3D" id="3.50.50.60">
    <property type="entry name" value="FAD/NAD(P)-binding domain"/>
    <property type="match status" value="3"/>
</dbReference>
<dbReference type="InterPro" id="IPR013216">
    <property type="entry name" value="Methyltransf_11"/>
</dbReference>
<dbReference type="InterPro" id="IPR050346">
    <property type="entry name" value="FMO-like"/>
</dbReference>
<gene>
    <name evidence="9" type="ORF">PPROV_000602000</name>
</gene>
<keyword evidence="5" id="KW-0503">Monooxygenase</keyword>
<evidence type="ECO:0000313" key="10">
    <source>
        <dbReference type="Proteomes" id="UP000660262"/>
    </source>
</evidence>
<dbReference type="Pfam" id="PF08241">
    <property type="entry name" value="Methyltransf_11"/>
    <property type="match status" value="1"/>
</dbReference>
<dbReference type="Pfam" id="PF00743">
    <property type="entry name" value="FMO-like"/>
    <property type="match status" value="1"/>
</dbReference>
<name>A0A830HQI8_9CHLO</name>